<dbReference type="PANTHER" id="PTHR30055:SF234">
    <property type="entry name" value="HTH-TYPE TRANSCRIPTIONAL REGULATOR BETI"/>
    <property type="match status" value="1"/>
</dbReference>
<evidence type="ECO:0000259" key="5">
    <source>
        <dbReference type="PROSITE" id="PS50977"/>
    </source>
</evidence>
<keyword evidence="3" id="KW-0804">Transcription</keyword>
<dbReference type="InterPro" id="IPR023772">
    <property type="entry name" value="DNA-bd_HTH_TetR-type_CS"/>
</dbReference>
<dbReference type="PROSITE" id="PS50977">
    <property type="entry name" value="HTH_TETR_2"/>
    <property type="match status" value="1"/>
</dbReference>
<dbReference type="RefSeq" id="WP_246948448.1">
    <property type="nucleotide sequence ID" value="NZ_JALKII010000002.1"/>
</dbReference>
<sequence length="208" mass="23842">MARKPQQRRSRETVRAIVEAGFISLARHGMEGTTTRHIAEIAGIGVGSLYEYFTNKEAVFDAIYQYAVKDIVEVIRPLTPQLVTMEIREAVITLLRAFRGWLLRDDSRYLSYVSYTVHMAHRDNLEPINKMLMELVVQYVMHHPRLLQLPDLPTKSYIIINGGIFTIIRHLGEANPIITFDQLVDGLGDMVAYMVEGALRDLERAEQR</sequence>
<evidence type="ECO:0000256" key="4">
    <source>
        <dbReference type="PROSITE-ProRule" id="PRU00335"/>
    </source>
</evidence>
<feature type="DNA-binding region" description="H-T-H motif" evidence="4">
    <location>
        <begin position="34"/>
        <end position="53"/>
    </location>
</feature>
<reference evidence="6" key="1">
    <citation type="submission" date="2022-04" db="EMBL/GenBank/DDBJ databases">
        <title>Alcanivorax sp. CY1518 draft genome sequence.</title>
        <authorList>
            <person name="Zhao G."/>
            <person name="An M."/>
        </authorList>
    </citation>
    <scope>NUCLEOTIDE SEQUENCE</scope>
    <source>
        <strain evidence="6">CY1518</strain>
    </source>
</reference>
<evidence type="ECO:0000313" key="7">
    <source>
        <dbReference type="Proteomes" id="UP001165524"/>
    </source>
</evidence>
<proteinExistence type="predicted"/>
<dbReference type="Gene3D" id="1.10.357.10">
    <property type="entry name" value="Tetracycline Repressor, domain 2"/>
    <property type="match status" value="1"/>
</dbReference>
<evidence type="ECO:0000256" key="2">
    <source>
        <dbReference type="ARBA" id="ARBA00023125"/>
    </source>
</evidence>
<dbReference type="Pfam" id="PF00440">
    <property type="entry name" value="TetR_N"/>
    <property type="match status" value="1"/>
</dbReference>
<dbReference type="PROSITE" id="PS01081">
    <property type="entry name" value="HTH_TETR_1"/>
    <property type="match status" value="1"/>
</dbReference>
<keyword evidence="7" id="KW-1185">Reference proteome</keyword>
<dbReference type="Proteomes" id="UP001165524">
    <property type="component" value="Unassembled WGS sequence"/>
</dbReference>
<dbReference type="EMBL" id="JALKII010000002">
    <property type="protein sequence ID" value="MCK0536752.1"/>
    <property type="molecule type" value="Genomic_DNA"/>
</dbReference>
<accession>A0ABT0E4J9</accession>
<evidence type="ECO:0000256" key="3">
    <source>
        <dbReference type="ARBA" id="ARBA00023163"/>
    </source>
</evidence>
<comment type="caution">
    <text evidence="6">The sequence shown here is derived from an EMBL/GenBank/DDBJ whole genome shotgun (WGS) entry which is preliminary data.</text>
</comment>
<keyword evidence="2 4" id="KW-0238">DNA-binding</keyword>
<dbReference type="PRINTS" id="PR00455">
    <property type="entry name" value="HTHTETR"/>
</dbReference>
<dbReference type="InterPro" id="IPR001647">
    <property type="entry name" value="HTH_TetR"/>
</dbReference>
<dbReference type="SUPFAM" id="SSF46689">
    <property type="entry name" value="Homeodomain-like"/>
    <property type="match status" value="1"/>
</dbReference>
<dbReference type="InterPro" id="IPR009057">
    <property type="entry name" value="Homeodomain-like_sf"/>
</dbReference>
<protein>
    <submittedName>
        <fullName evidence="6">TetR/AcrR family transcriptional regulator</fullName>
    </submittedName>
</protein>
<keyword evidence="1" id="KW-0805">Transcription regulation</keyword>
<name>A0ABT0E4J9_9GAMM</name>
<evidence type="ECO:0000313" key="6">
    <source>
        <dbReference type="EMBL" id="MCK0536752.1"/>
    </source>
</evidence>
<organism evidence="6 7">
    <name type="scientific">Alcanivorax quisquiliarum</name>
    <dbReference type="NCBI Taxonomy" id="2933565"/>
    <lineage>
        <taxon>Bacteria</taxon>
        <taxon>Pseudomonadati</taxon>
        <taxon>Pseudomonadota</taxon>
        <taxon>Gammaproteobacteria</taxon>
        <taxon>Oceanospirillales</taxon>
        <taxon>Alcanivoracaceae</taxon>
        <taxon>Alcanivorax</taxon>
    </lineage>
</organism>
<dbReference type="InterPro" id="IPR050109">
    <property type="entry name" value="HTH-type_TetR-like_transc_reg"/>
</dbReference>
<feature type="domain" description="HTH tetR-type" evidence="5">
    <location>
        <begin position="11"/>
        <end position="71"/>
    </location>
</feature>
<gene>
    <name evidence="6" type="ORF">MU846_03445</name>
</gene>
<dbReference type="PANTHER" id="PTHR30055">
    <property type="entry name" value="HTH-TYPE TRANSCRIPTIONAL REGULATOR RUTR"/>
    <property type="match status" value="1"/>
</dbReference>
<evidence type="ECO:0000256" key="1">
    <source>
        <dbReference type="ARBA" id="ARBA00023015"/>
    </source>
</evidence>